<keyword evidence="1" id="KW-1133">Transmembrane helix</keyword>
<keyword evidence="1" id="KW-0472">Membrane</keyword>
<dbReference type="GO" id="GO:0042910">
    <property type="term" value="F:xenobiotic transmembrane transporter activity"/>
    <property type="evidence" value="ECO:0007669"/>
    <property type="project" value="TreeGrafter"/>
</dbReference>
<name>X1LV42_9ZZZZ</name>
<dbReference type="Gene3D" id="3.30.2090.10">
    <property type="entry name" value="Multidrug efflux transporter AcrB TolC docking domain, DN and DC subdomains"/>
    <property type="match status" value="1"/>
</dbReference>
<dbReference type="SUPFAM" id="SSF82714">
    <property type="entry name" value="Multidrug efflux transporter AcrB TolC docking domain, DN and DC subdomains"/>
    <property type="match status" value="1"/>
</dbReference>
<evidence type="ECO:0000256" key="1">
    <source>
        <dbReference type="SAM" id="Phobius"/>
    </source>
</evidence>
<evidence type="ECO:0008006" key="3">
    <source>
        <dbReference type="Google" id="ProtNLM"/>
    </source>
</evidence>
<dbReference type="InterPro" id="IPR001036">
    <property type="entry name" value="Acrflvin-R"/>
</dbReference>
<proteinExistence type="predicted"/>
<feature type="transmembrane region" description="Helical" evidence="1">
    <location>
        <begin position="249"/>
        <end position="269"/>
    </location>
</feature>
<accession>X1LV42</accession>
<dbReference type="PANTHER" id="PTHR32063">
    <property type="match status" value="1"/>
</dbReference>
<dbReference type="InterPro" id="IPR027463">
    <property type="entry name" value="AcrB_DN_DC_subdom"/>
</dbReference>
<reference evidence="2" key="1">
    <citation type="journal article" date="2014" name="Front. Microbiol.">
        <title>High frequency of phylogenetically diverse reductive dehalogenase-homologous genes in deep subseafloor sedimentary metagenomes.</title>
        <authorList>
            <person name="Kawai M."/>
            <person name="Futagami T."/>
            <person name="Toyoda A."/>
            <person name="Takaki Y."/>
            <person name="Nishi S."/>
            <person name="Hori S."/>
            <person name="Arai W."/>
            <person name="Tsubouchi T."/>
            <person name="Morono Y."/>
            <person name="Uchiyama I."/>
            <person name="Ito T."/>
            <person name="Fujiyama A."/>
            <person name="Inagaki F."/>
            <person name="Takami H."/>
        </authorList>
    </citation>
    <scope>NUCLEOTIDE SEQUENCE</scope>
    <source>
        <strain evidence="2">Expedition CK06-06</strain>
    </source>
</reference>
<protein>
    <recommendedName>
        <fullName evidence="3">Acriflavin resistance protein</fullName>
    </recommendedName>
</protein>
<dbReference type="SUPFAM" id="SSF82866">
    <property type="entry name" value="Multidrug efflux transporter AcrB transmembrane domain"/>
    <property type="match status" value="1"/>
</dbReference>
<feature type="transmembrane region" description="Helical" evidence="1">
    <location>
        <begin position="276"/>
        <end position="297"/>
    </location>
</feature>
<dbReference type="GO" id="GO:0005886">
    <property type="term" value="C:plasma membrane"/>
    <property type="evidence" value="ECO:0007669"/>
    <property type="project" value="TreeGrafter"/>
</dbReference>
<feature type="non-terminal residue" evidence="2">
    <location>
        <position position="317"/>
    </location>
</feature>
<feature type="transmembrane region" description="Helical" evidence="1">
    <location>
        <begin position="224"/>
        <end position="243"/>
    </location>
</feature>
<sequence>MEGAEIEYLLQETALKAAFGEEAPITVEVKGYNLAALREISSRLQARIATIPGIYGVKSSLIPPSPETKAHILKDRASLYNLSARDIALTVQVALKGYVATKFKEEGEEIDIRVRLRPQDRADLAKLREILIHSPLGMEVPLSQVAYLSKGVGPTEIKRLDQERVVLISANIFRRGLSDVAEEVNGAIEEIKDQQTGFGKGVPPGYSVRLGGESQRMEESFKSLRFALILAILLVYMIMAAQFESLWQPFIIIFTVPLSLIGVSLALAITHTSLNVVVMLGVIMLGGIVVNNGIVMIDYVNLLRAKGVGIREAVIGA</sequence>
<keyword evidence="1" id="KW-0812">Transmembrane</keyword>
<dbReference type="Gene3D" id="1.20.1640.10">
    <property type="entry name" value="Multidrug efflux transporter AcrB transmembrane domain"/>
    <property type="match status" value="1"/>
</dbReference>
<dbReference type="EMBL" id="BARV01008646">
    <property type="protein sequence ID" value="GAI06285.1"/>
    <property type="molecule type" value="Genomic_DNA"/>
</dbReference>
<dbReference type="PANTHER" id="PTHR32063:SF0">
    <property type="entry name" value="SWARMING MOTILITY PROTEIN SWRC"/>
    <property type="match status" value="1"/>
</dbReference>
<evidence type="ECO:0000313" key="2">
    <source>
        <dbReference type="EMBL" id="GAI06285.1"/>
    </source>
</evidence>
<dbReference type="AlphaFoldDB" id="X1LV42"/>
<organism evidence="2">
    <name type="scientific">marine sediment metagenome</name>
    <dbReference type="NCBI Taxonomy" id="412755"/>
    <lineage>
        <taxon>unclassified sequences</taxon>
        <taxon>metagenomes</taxon>
        <taxon>ecological metagenomes</taxon>
    </lineage>
</organism>
<gene>
    <name evidence="2" type="ORF">S06H3_17312</name>
</gene>
<dbReference type="Pfam" id="PF00873">
    <property type="entry name" value="ACR_tran"/>
    <property type="match status" value="1"/>
</dbReference>
<comment type="caution">
    <text evidence="2">The sequence shown here is derived from an EMBL/GenBank/DDBJ whole genome shotgun (WGS) entry which is preliminary data.</text>
</comment>